<organism evidence="2 3">
    <name type="scientific">Seminavis robusta</name>
    <dbReference type="NCBI Taxonomy" id="568900"/>
    <lineage>
        <taxon>Eukaryota</taxon>
        <taxon>Sar</taxon>
        <taxon>Stramenopiles</taxon>
        <taxon>Ochrophyta</taxon>
        <taxon>Bacillariophyta</taxon>
        <taxon>Bacillariophyceae</taxon>
        <taxon>Bacillariophycidae</taxon>
        <taxon>Naviculales</taxon>
        <taxon>Naviculaceae</taxon>
        <taxon>Seminavis</taxon>
    </lineage>
</organism>
<dbReference type="PANTHER" id="PTHR14190">
    <property type="entry name" value="SUPPRESSOR OF ACTIN MUTATIONS 2/VACUOLAR PROTEIN SORTING 52"/>
    <property type="match status" value="1"/>
</dbReference>
<evidence type="ECO:0000313" key="2">
    <source>
        <dbReference type="EMBL" id="CAB9507320.1"/>
    </source>
</evidence>
<dbReference type="GO" id="GO:0000938">
    <property type="term" value="C:GARP complex"/>
    <property type="evidence" value="ECO:0007669"/>
    <property type="project" value="TreeGrafter"/>
</dbReference>
<dbReference type="GO" id="GO:0005829">
    <property type="term" value="C:cytosol"/>
    <property type="evidence" value="ECO:0007669"/>
    <property type="project" value="GOC"/>
</dbReference>
<dbReference type="InterPro" id="IPR048361">
    <property type="entry name" value="Vps52_C"/>
</dbReference>
<dbReference type="PANTHER" id="PTHR14190:SF7">
    <property type="entry name" value="VACUOLAR PROTEIN SORTING-ASSOCIATED PROTEIN 52 HOMOLOG"/>
    <property type="match status" value="1"/>
</dbReference>
<dbReference type="OrthoDB" id="19482at2759"/>
<dbReference type="GO" id="GO:0019905">
    <property type="term" value="F:syntaxin binding"/>
    <property type="evidence" value="ECO:0007669"/>
    <property type="project" value="TreeGrafter"/>
</dbReference>
<proteinExistence type="predicted"/>
<reference evidence="2" key="1">
    <citation type="submission" date="2020-06" db="EMBL/GenBank/DDBJ databases">
        <authorList>
            <consortium name="Plant Systems Biology data submission"/>
        </authorList>
    </citation>
    <scope>NUCLEOTIDE SEQUENCE</scope>
    <source>
        <strain evidence="2">D6</strain>
    </source>
</reference>
<dbReference type="EMBL" id="CAICTM010000300">
    <property type="protein sequence ID" value="CAB9507320.1"/>
    <property type="molecule type" value="Genomic_DNA"/>
</dbReference>
<dbReference type="Proteomes" id="UP001153069">
    <property type="component" value="Unassembled WGS sequence"/>
</dbReference>
<dbReference type="AlphaFoldDB" id="A0A9N8DV87"/>
<dbReference type="GO" id="GO:0042147">
    <property type="term" value="P:retrograde transport, endosome to Golgi"/>
    <property type="evidence" value="ECO:0007669"/>
    <property type="project" value="TreeGrafter"/>
</dbReference>
<keyword evidence="3" id="KW-1185">Reference proteome</keyword>
<name>A0A9N8DV87_9STRA</name>
<protein>
    <submittedName>
        <fullName evidence="2">Protein sorting-associated protein 52</fullName>
    </submittedName>
</protein>
<dbReference type="Pfam" id="PF20655">
    <property type="entry name" value="Vps52_C"/>
    <property type="match status" value="1"/>
</dbReference>
<evidence type="ECO:0000259" key="1">
    <source>
        <dbReference type="Pfam" id="PF20655"/>
    </source>
</evidence>
<accession>A0A9N8DV87</accession>
<dbReference type="GO" id="GO:0032456">
    <property type="term" value="P:endocytic recycling"/>
    <property type="evidence" value="ECO:0007669"/>
    <property type="project" value="TreeGrafter"/>
</dbReference>
<dbReference type="GO" id="GO:0006896">
    <property type="term" value="P:Golgi to vacuole transport"/>
    <property type="evidence" value="ECO:0007669"/>
    <property type="project" value="TreeGrafter"/>
</dbReference>
<comment type="caution">
    <text evidence="2">The sequence shown here is derived from an EMBL/GenBank/DDBJ whole genome shotgun (WGS) entry which is preliminary data.</text>
</comment>
<evidence type="ECO:0000313" key="3">
    <source>
        <dbReference type="Proteomes" id="UP001153069"/>
    </source>
</evidence>
<sequence>MIKVVHQYCCMSRHRTIHFLDGFYEKINQLLWPRLKMIVDAHQRSIKSANALKLGEVDSQAHYVSPRFAEFAGSVLLMLKHGNNSASEAAAGWPLDIEPTED</sequence>
<gene>
    <name evidence="2" type="ORF">SEMRO_301_G111950.1</name>
</gene>
<dbReference type="InterPro" id="IPR007258">
    <property type="entry name" value="Vps52"/>
</dbReference>
<feature type="domain" description="Vps52 C-terminal" evidence="1">
    <location>
        <begin position="1"/>
        <end position="81"/>
    </location>
</feature>